<evidence type="ECO:0000256" key="11">
    <source>
        <dbReference type="SAM" id="SignalP"/>
    </source>
</evidence>
<feature type="compositionally biased region" description="Low complexity" evidence="10">
    <location>
        <begin position="129"/>
        <end position="150"/>
    </location>
</feature>
<dbReference type="Pfam" id="PF05730">
    <property type="entry name" value="CFEM"/>
    <property type="match status" value="1"/>
</dbReference>
<protein>
    <recommendedName>
        <fullName evidence="12">CFEM domain-containing protein</fullName>
    </recommendedName>
</protein>
<feature type="signal peptide" evidence="11">
    <location>
        <begin position="1"/>
        <end position="21"/>
    </location>
</feature>
<evidence type="ECO:0000256" key="9">
    <source>
        <dbReference type="PROSITE-ProRule" id="PRU01356"/>
    </source>
</evidence>
<keyword evidence="14" id="KW-1185">Reference proteome</keyword>
<sequence length="194" mass="19599">MHHRLSTILLLAGLATERASAAIPNLTQCQSRCFDLTAQMVGCGKEDYACQCPIFNEQFIPQMQSCMIEGCAFDSEPLNTTQLQSTVCALAGGQSQAPTPTSGSPSGSEPQPSETPSATSPGSSESPGTDTLPSAPSTSTTSSPESTSDSHGGGSGSTNSPEPSGEAGAASAFRVLDAGVVTGVLAVLAGAYFF</sequence>
<keyword evidence="4" id="KW-0964">Secreted</keyword>
<dbReference type="RefSeq" id="XP_016646610.1">
    <property type="nucleotide sequence ID" value="XM_016782977.1"/>
</dbReference>
<keyword evidence="9" id="KW-0349">Heme</keyword>
<feature type="chain" id="PRO_5001775843" description="CFEM domain-containing protein" evidence="11">
    <location>
        <begin position="22"/>
        <end position="194"/>
    </location>
</feature>
<keyword evidence="9" id="KW-0479">Metal-binding</keyword>
<evidence type="ECO:0000256" key="1">
    <source>
        <dbReference type="ARBA" id="ARBA00004589"/>
    </source>
</evidence>
<feature type="region of interest" description="Disordered" evidence="10">
    <location>
        <begin position="92"/>
        <end position="167"/>
    </location>
</feature>
<feature type="disulfide bond" evidence="9">
    <location>
        <begin position="43"/>
        <end position="50"/>
    </location>
</feature>
<dbReference type="GO" id="GO:0046872">
    <property type="term" value="F:metal ion binding"/>
    <property type="evidence" value="ECO:0007669"/>
    <property type="project" value="UniProtKB-UniRule"/>
</dbReference>
<keyword evidence="7 9" id="KW-1015">Disulfide bond</keyword>
<evidence type="ECO:0000256" key="10">
    <source>
        <dbReference type="SAM" id="MobiDB-lite"/>
    </source>
</evidence>
<comment type="subcellular location">
    <subcellularLocation>
        <location evidence="1">Membrane</location>
        <topology evidence="1">Lipid-anchor</topology>
        <topology evidence="1">GPI-anchor</topology>
    </subcellularLocation>
    <subcellularLocation>
        <location evidence="2">Secreted</location>
    </subcellularLocation>
</comment>
<dbReference type="AlphaFoldDB" id="A0A084GHJ9"/>
<dbReference type="GeneID" id="27718266"/>
<proteinExistence type="inferred from homology"/>
<comment type="caution">
    <text evidence="9">Lacks conserved residue(s) required for the propagation of feature annotation.</text>
</comment>
<comment type="caution">
    <text evidence="13">The sequence shown here is derived from an EMBL/GenBank/DDBJ whole genome shotgun (WGS) entry which is preliminary data.</text>
</comment>
<dbReference type="PROSITE" id="PS52012">
    <property type="entry name" value="CFEM"/>
    <property type="match status" value="1"/>
</dbReference>
<dbReference type="GO" id="GO:0005576">
    <property type="term" value="C:extracellular region"/>
    <property type="evidence" value="ECO:0007669"/>
    <property type="project" value="UniProtKB-SubCell"/>
</dbReference>
<keyword evidence="5" id="KW-0325">Glycoprotein</keyword>
<keyword evidence="5" id="KW-0472">Membrane</keyword>
<evidence type="ECO:0000259" key="12">
    <source>
        <dbReference type="PROSITE" id="PS52012"/>
    </source>
</evidence>
<feature type="binding site" description="axial binding residue" evidence="9">
    <location>
        <position position="47"/>
    </location>
    <ligand>
        <name>heme</name>
        <dbReference type="ChEBI" id="CHEBI:30413"/>
    </ligand>
    <ligandPart>
        <name>Fe</name>
        <dbReference type="ChEBI" id="CHEBI:18248"/>
    </ligandPart>
</feature>
<dbReference type="InterPro" id="IPR008427">
    <property type="entry name" value="Extracellular_membr_CFEM_dom"/>
</dbReference>
<evidence type="ECO:0000256" key="5">
    <source>
        <dbReference type="ARBA" id="ARBA00022622"/>
    </source>
</evidence>
<comment type="similarity">
    <text evidence="3">Belongs to the RBT5 family.</text>
</comment>
<keyword evidence="5" id="KW-0336">GPI-anchor</keyword>
<evidence type="ECO:0000256" key="4">
    <source>
        <dbReference type="ARBA" id="ARBA00022525"/>
    </source>
</evidence>
<dbReference type="EMBL" id="JOWA01000011">
    <property type="protein sequence ID" value="KEZ46811.1"/>
    <property type="molecule type" value="Genomic_DNA"/>
</dbReference>
<keyword evidence="8" id="KW-0449">Lipoprotein</keyword>
<organism evidence="13 14">
    <name type="scientific">Pseudallescheria apiosperma</name>
    <name type="common">Scedosporium apiospermum</name>
    <dbReference type="NCBI Taxonomy" id="563466"/>
    <lineage>
        <taxon>Eukaryota</taxon>
        <taxon>Fungi</taxon>
        <taxon>Dikarya</taxon>
        <taxon>Ascomycota</taxon>
        <taxon>Pezizomycotina</taxon>
        <taxon>Sordariomycetes</taxon>
        <taxon>Hypocreomycetidae</taxon>
        <taxon>Microascales</taxon>
        <taxon>Microascaceae</taxon>
        <taxon>Scedosporium</taxon>
    </lineage>
</organism>
<evidence type="ECO:0000313" key="14">
    <source>
        <dbReference type="Proteomes" id="UP000028545"/>
    </source>
</evidence>
<dbReference type="OrthoDB" id="3767534at2759"/>
<dbReference type="VEuPathDB" id="FungiDB:SAPIO_CDS0114"/>
<evidence type="ECO:0000256" key="7">
    <source>
        <dbReference type="ARBA" id="ARBA00023157"/>
    </source>
</evidence>
<evidence type="ECO:0000256" key="3">
    <source>
        <dbReference type="ARBA" id="ARBA00010031"/>
    </source>
</evidence>
<evidence type="ECO:0000256" key="8">
    <source>
        <dbReference type="ARBA" id="ARBA00023288"/>
    </source>
</evidence>
<reference evidence="13 14" key="1">
    <citation type="journal article" date="2014" name="Genome Announc.">
        <title>Draft genome sequence of the pathogenic fungus Scedosporium apiospermum.</title>
        <authorList>
            <person name="Vandeputte P."/>
            <person name="Ghamrawi S."/>
            <person name="Rechenmann M."/>
            <person name="Iltis A."/>
            <person name="Giraud S."/>
            <person name="Fleury M."/>
            <person name="Thornton C."/>
            <person name="Delhaes L."/>
            <person name="Meyer W."/>
            <person name="Papon N."/>
            <person name="Bouchara J.P."/>
        </authorList>
    </citation>
    <scope>NUCLEOTIDE SEQUENCE [LARGE SCALE GENOMIC DNA]</scope>
    <source>
        <strain evidence="13 14">IHEM 14462</strain>
    </source>
</reference>
<keyword evidence="9" id="KW-0408">Iron</keyword>
<accession>A0A084GHJ9</accession>
<dbReference type="HOGENOM" id="CLU_1403177_0_0_1"/>
<evidence type="ECO:0000256" key="2">
    <source>
        <dbReference type="ARBA" id="ARBA00004613"/>
    </source>
</evidence>
<evidence type="ECO:0000256" key="6">
    <source>
        <dbReference type="ARBA" id="ARBA00022729"/>
    </source>
</evidence>
<feature type="domain" description="CFEM" evidence="12">
    <location>
        <begin position="1"/>
        <end position="119"/>
    </location>
</feature>
<dbReference type="KEGG" id="sapo:SAPIO_CDS0114"/>
<evidence type="ECO:0000313" key="13">
    <source>
        <dbReference type="EMBL" id="KEZ46811.1"/>
    </source>
</evidence>
<feature type="compositionally biased region" description="Low complexity" evidence="10">
    <location>
        <begin position="94"/>
        <end position="117"/>
    </location>
</feature>
<feature type="compositionally biased region" description="Polar residues" evidence="10">
    <location>
        <begin position="118"/>
        <end position="128"/>
    </location>
</feature>
<dbReference type="GO" id="GO:0098552">
    <property type="term" value="C:side of membrane"/>
    <property type="evidence" value="ECO:0007669"/>
    <property type="project" value="UniProtKB-KW"/>
</dbReference>
<keyword evidence="6 11" id="KW-0732">Signal</keyword>
<gene>
    <name evidence="13" type="ORF">SAPIO_CDS0114</name>
</gene>
<name>A0A084GHJ9_PSEDA</name>
<dbReference type="Proteomes" id="UP000028545">
    <property type="component" value="Unassembled WGS sequence"/>
</dbReference>